<dbReference type="RefSeq" id="WP_011695315.1">
    <property type="nucleotide sequence ID" value="NC_008553.1"/>
</dbReference>
<gene>
    <name evidence="1" type="ordered locus">Mthe_0116</name>
</gene>
<dbReference type="STRING" id="349307.Mthe_0116"/>
<dbReference type="HOGENOM" id="CLU_942022_0_0_2"/>
<evidence type="ECO:0000313" key="1">
    <source>
        <dbReference type="EMBL" id="ABK13916.1"/>
    </source>
</evidence>
<dbReference type="PROSITE" id="PS51257">
    <property type="entry name" value="PROKAR_LIPOPROTEIN"/>
    <property type="match status" value="1"/>
</dbReference>
<name>A0B5E2_METTP</name>
<dbReference type="Gene3D" id="2.50.20.20">
    <property type="match status" value="1"/>
</dbReference>
<organism evidence="1 2">
    <name type="scientific">Methanothrix thermoacetophila (strain DSM 6194 / JCM 14653 / NBRC 101360 / PT)</name>
    <name type="common">Methanosaeta thermophila</name>
    <dbReference type="NCBI Taxonomy" id="349307"/>
    <lineage>
        <taxon>Archaea</taxon>
        <taxon>Methanobacteriati</taxon>
        <taxon>Methanobacteriota</taxon>
        <taxon>Stenosarchaea group</taxon>
        <taxon>Methanomicrobia</taxon>
        <taxon>Methanotrichales</taxon>
        <taxon>Methanotrichaceae</taxon>
        <taxon>Methanothrix</taxon>
    </lineage>
</organism>
<protein>
    <submittedName>
        <fullName evidence="1">Uncharacterized protein</fullName>
    </submittedName>
</protein>
<accession>A0B5E2</accession>
<dbReference type="Proteomes" id="UP000000674">
    <property type="component" value="Chromosome"/>
</dbReference>
<proteinExistence type="predicted"/>
<evidence type="ECO:0000313" key="2">
    <source>
        <dbReference type="Proteomes" id="UP000000674"/>
    </source>
</evidence>
<reference evidence="1 2" key="1">
    <citation type="submission" date="2006-10" db="EMBL/GenBank/DDBJ databases">
        <title>Complete sequence of Methanosaeta thermophila PT.</title>
        <authorList>
            <consortium name="US DOE Joint Genome Institute"/>
            <person name="Copeland A."/>
            <person name="Lucas S."/>
            <person name="Lapidus A."/>
            <person name="Barry K."/>
            <person name="Detter J.C."/>
            <person name="Glavina del Rio T."/>
            <person name="Hammon N."/>
            <person name="Israni S."/>
            <person name="Pitluck S."/>
            <person name="Chain P."/>
            <person name="Malfatti S."/>
            <person name="Shin M."/>
            <person name="Vergez L."/>
            <person name="Schmutz J."/>
            <person name="Larimer F."/>
            <person name="Land M."/>
            <person name="Hauser L."/>
            <person name="Kyrpides N."/>
            <person name="Kim E."/>
            <person name="Smith K.S."/>
            <person name="Ingram-Smith C."/>
            <person name="Richardson P."/>
        </authorList>
    </citation>
    <scope>NUCLEOTIDE SEQUENCE [LARGE SCALE GENOMIC DNA]</scope>
    <source>
        <strain evidence="2">DSM 6194 / JCM 14653 / NBRC 101360 / PT</strain>
    </source>
</reference>
<keyword evidence="2" id="KW-1185">Reference proteome</keyword>
<dbReference type="KEGG" id="mtp:Mthe_0116"/>
<dbReference type="GeneID" id="4462290"/>
<dbReference type="EMBL" id="CP000477">
    <property type="protein sequence ID" value="ABK13916.1"/>
    <property type="molecule type" value="Genomic_DNA"/>
</dbReference>
<dbReference type="AlphaFoldDB" id="A0B5E2"/>
<sequence length="307" mass="34188">MNITTKILLAFMLVALSGCIGPSGGPGAAPNSTALMEDLLKTSGNVTSYRFESSKMTTAEFLNLTEGYSLEDRLSYNLSENGEISIARNVSQSMLRVSQESSMSSEKYRNLSMSSSREYYIINSTRYENIDGNWTRLFMPYPEYELLRENRLYLQLDILNRSTLDVIGSETVDGTDCWKLKVSPENTTIHAAVIALEVSDVLGLPAQILLAMFNTTELERNSSIDWTAWISKEDKRLVKREGTVTASITPEVLGISSPGVRFLINVNVNESMRFFDYDRPIEIELPDEARSAVMLIPVINTSGVSNG</sequence>